<dbReference type="InterPro" id="IPR058790">
    <property type="entry name" value="BSH_CusB"/>
</dbReference>
<protein>
    <submittedName>
        <fullName evidence="6">Efflux RND transporter periplasmic adaptor subunit</fullName>
    </submittedName>
</protein>
<evidence type="ECO:0000259" key="3">
    <source>
        <dbReference type="Pfam" id="PF25919"/>
    </source>
</evidence>
<evidence type="ECO:0000313" key="6">
    <source>
        <dbReference type="EMBL" id="MEX0408812.1"/>
    </source>
</evidence>
<dbReference type="Proteomes" id="UP001556692">
    <property type="component" value="Unassembled WGS sequence"/>
</dbReference>
<gene>
    <name evidence="6" type="ORF">ABGN05_24515</name>
</gene>
<dbReference type="SUPFAM" id="SSF111369">
    <property type="entry name" value="HlyD-like secretion proteins"/>
    <property type="match status" value="1"/>
</dbReference>
<evidence type="ECO:0000313" key="7">
    <source>
        <dbReference type="Proteomes" id="UP001556692"/>
    </source>
</evidence>
<organism evidence="6 7">
    <name type="scientific">Aquibium pacificus</name>
    <dbReference type="NCBI Taxonomy" id="3153579"/>
    <lineage>
        <taxon>Bacteria</taxon>
        <taxon>Pseudomonadati</taxon>
        <taxon>Pseudomonadota</taxon>
        <taxon>Alphaproteobacteria</taxon>
        <taxon>Hyphomicrobiales</taxon>
        <taxon>Phyllobacteriaceae</taxon>
        <taxon>Aquibium</taxon>
    </lineage>
</organism>
<evidence type="ECO:0000259" key="4">
    <source>
        <dbReference type="Pfam" id="PF25954"/>
    </source>
</evidence>
<feature type="domain" description="CusB-like beta-barrel" evidence="4">
    <location>
        <begin position="327"/>
        <end position="403"/>
    </location>
</feature>
<dbReference type="Pfam" id="PF25975">
    <property type="entry name" value="CzcB_C"/>
    <property type="match status" value="1"/>
</dbReference>
<dbReference type="NCBIfam" id="TIGR01730">
    <property type="entry name" value="RND_mfp"/>
    <property type="match status" value="1"/>
</dbReference>
<keyword evidence="2" id="KW-0813">Transport</keyword>
<dbReference type="Gene3D" id="2.40.30.170">
    <property type="match status" value="1"/>
</dbReference>
<keyword evidence="7" id="KW-1185">Reference proteome</keyword>
<evidence type="ECO:0000256" key="1">
    <source>
        <dbReference type="ARBA" id="ARBA00009477"/>
    </source>
</evidence>
<comment type="similarity">
    <text evidence="1">Belongs to the membrane fusion protein (MFP) (TC 8.A.1) family.</text>
</comment>
<dbReference type="RefSeq" id="WP_367956667.1">
    <property type="nucleotide sequence ID" value="NZ_JBDPGJ010000006.1"/>
</dbReference>
<name>A0ABV3SPU0_9HYPH</name>
<dbReference type="Pfam" id="PF25919">
    <property type="entry name" value="BSH_CusB"/>
    <property type="match status" value="1"/>
</dbReference>
<reference evidence="6 7" key="1">
    <citation type="submission" date="2024-05" db="EMBL/GenBank/DDBJ databases">
        <authorList>
            <person name="Jiang F."/>
        </authorList>
    </citation>
    <scope>NUCLEOTIDE SEQUENCE [LARGE SCALE GENOMIC DNA]</scope>
    <source>
        <strain evidence="6 7">LZ166</strain>
    </source>
</reference>
<comment type="caution">
    <text evidence="6">The sequence shown here is derived from an EMBL/GenBank/DDBJ whole genome shotgun (WGS) entry which is preliminary data.</text>
</comment>
<proteinExistence type="inferred from homology"/>
<dbReference type="InterPro" id="IPR058649">
    <property type="entry name" value="CzcB_C"/>
</dbReference>
<feature type="domain" description="CzcB-like C-terminal circularly permuted SH3-like" evidence="5">
    <location>
        <begin position="410"/>
        <end position="470"/>
    </location>
</feature>
<dbReference type="Pfam" id="PF25954">
    <property type="entry name" value="Beta-barrel_RND_2"/>
    <property type="match status" value="1"/>
</dbReference>
<dbReference type="EMBL" id="JBDPGJ010000006">
    <property type="protein sequence ID" value="MEX0408812.1"/>
    <property type="molecule type" value="Genomic_DNA"/>
</dbReference>
<dbReference type="PANTHER" id="PTHR30097">
    <property type="entry name" value="CATION EFFLUX SYSTEM PROTEIN CUSB"/>
    <property type="match status" value="1"/>
</dbReference>
<feature type="domain" description="CusB-like barrel-sandwich hybrid" evidence="3">
    <location>
        <begin position="205"/>
        <end position="323"/>
    </location>
</feature>
<dbReference type="PANTHER" id="PTHR30097:SF15">
    <property type="entry name" value="CATION EFFLUX SYSTEM PROTEIN CUSB"/>
    <property type="match status" value="1"/>
</dbReference>
<evidence type="ECO:0000259" key="5">
    <source>
        <dbReference type="Pfam" id="PF25975"/>
    </source>
</evidence>
<dbReference type="InterPro" id="IPR051909">
    <property type="entry name" value="MFP_Cation_Efflux"/>
</dbReference>
<sequence length="490" mass="51183">MSRLPTGCTLVVFAAGMAAGGYWAGQNDLTAATVMPMIDTLTLRILGGEPKAMAAGAPPSGAIAYYRHPDGDAVYSAQPRKTGDGRDFVAVRASEDVNFDPAAAPPSKEATAAIDPAAINEAGQRTVLYYRNPMGLPDTSPTPKNDSMGMAYIPVYYGEADDGSTVRVSTGKLQRTGVKTALATKAAILRPVNVPGSVTLDERLVSVVSIRTEAFVEKVADITSGAVIEKGQPLVTFYAKEIAAAGALYAADIKTGAGKTAARGSLQRLVNLGVPTEAIAEIEATGKVPISVTLTAPRGGVVLERMAVDGMMSEAGETLFRIADVSTVWVEANVPEYELSSVRMGAEATIRIRSLPGRVFKGKVQLIFPAVEQQTRTAKVRIELANPDGVLFANMYADVEIAAGGTDAVVTVPDSAVIDTGERQVVIVDKGEGAFEPRDVKLGMRGDGMTEITQGVAEGDRVVVAANFLIDAESNLKAALSALTPAEAKP</sequence>
<accession>A0ABV3SPU0</accession>
<evidence type="ECO:0000256" key="2">
    <source>
        <dbReference type="ARBA" id="ARBA00022448"/>
    </source>
</evidence>
<dbReference type="InterPro" id="IPR006143">
    <property type="entry name" value="RND_pump_MFP"/>
</dbReference>
<dbReference type="Gene3D" id="2.40.420.20">
    <property type="match status" value="1"/>
</dbReference>
<dbReference type="InterPro" id="IPR058792">
    <property type="entry name" value="Beta-barrel_RND_2"/>
</dbReference>